<keyword evidence="6" id="KW-0256">Endoplasmic reticulum</keyword>
<evidence type="ECO:0000256" key="5">
    <source>
        <dbReference type="ARBA" id="ARBA00022692"/>
    </source>
</evidence>
<evidence type="ECO:0000256" key="7">
    <source>
        <dbReference type="ARBA" id="ARBA00022927"/>
    </source>
</evidence>
<reference evidence="12" key="1">
    <citation type="submission" date="2015-04" db="EMBL/GenBank/DDBJ databases">
        <authorList>
            <consortium name="Pathogen Informatics"/>
        </authorList>
    </citation>
    <scope>NUCLEOTIDE SEQUENCE [LARGE SCALE GENOMIC DNA]</scope>
    <source>
        <strain evidence="12">8A</strain>
    </source>
</reference>
<dbReference type="GO" id="GO:0031204">
    <property type="term" value="P:post-translational protein targeting to membrane, translocation"/>
    <property type="evidence" value="ECO:0007669"/>
    <property type="project" value="TreeGrafter"/>
</dbReference>
<evidence type="ECO:0000313" key="12">
    <source>
        <dbReference type="EMBL" id="CRG94578.1"/>
    </source>
</evidence>
<feature type="transmembrane region" description="Helical" evidence="11">
    <location>
        <begin position="143"/>
        <end position="162"/>
    </location>
</feature>
<evidence type="ECO:0000256" key="2">
    <source>
        <dbReference type="ARBA" id="ARBA00010604"/>
    </source>
</evidence>
<keyword evidence="9" id="KW-0811">Translocation</keyword>
<dbReference type="Pfam" id="PF03839">
    <property type="entry name" value="Sec62"/>
    <property type="match status" value="1"/>
</dbReference>
<accession>A0A1J1GQL0</accession>
<evidence type="ECO:0000256" key="4">
    <source>
        <dbReference type="ARBA" id="ARBA00022448"/>
    </source>
</evidence>
<dbReference type="RefSeq" id="XP_028527393.1">
    <property type="nucleotide sequence ID" value="XM_028670663.1"/>
</dbReference>
<keyword evidence="8 11" id="KW-1133">Transmembrane helix</keyword>
<dbReference type="Proteomes" id="UP000220797">
    <property type="component" value="Unassembled WGS sequence"/>
</dbReference>
<keyword evidence="7" id="KW-0653">Protein transport</keyword>
<evidence type="ECO:0000256" key="11">
    <source>
        <dbReference type="SAM" id="Phobius"/>
    </source>
</evidence>
<keyword evidence="4" id="KW-0813">Transport</keyword>
<dbReference type="GO" id="GO:0005789">
    <property type="term" value="C:endoplasmic reticulum membrane"/>
    <property type="evidence" value="ECO:0007669"/>
    <property type="project" value="UniProtKB-SubCell"/>
</dbReference>
<keyword evidence="10 11" id="KW-0472">Membrane</keyword>
<dbReference type="VEuPathDB" id="PlasmoDB:PGAL8A_00197300"/>
<dbReference type="AlphaFoldDB" id="A0A1J1GQL0"/>
<dbReference type="PANTHER" id="PTHR12443">
    <property type="entry name" value="TRANSLOCATION PROTEIN SEC62"/>
    <property type="match status" value="1"/>
</dbReference>
<protein>
    <recommendedName>
        <fullName evidence="3">Translocation protein SEC62</fullName>
    </recommendedName>
</protein>
<feature type="transmembrane region" description="Helical" evidence="11">
    <location>
        <begin position="168"/>
        <end position="198"/>
    </location>
</feature>
<evidence type="ECO:0000313" key="13">
    <source>
        <dbReference type="Proteomes" id="UP000220797"/>
    </source>
</evidence>
<dbReference type="OrthoDB" id="200187at2759"/>
<sequence length="378" mass="44407">MKNKTEELDPDMLGLLKCAFNGGVKVKSAAEVGRRAVEYFRGDDFFNFINTNKDMLKKKFPKLFVNRNLIDSKDIEDFADIFIQKGYIYKAQYKPIKGVIEKDENGIYKRPKWPKRLIMTSKQNFDKTSFYILVHERNKKLQYVMLIGLITIVLICCMFPVWPLKLKLALWHLSVVFITIISVIIVGRLCTFVFFWFFGVDYWIFPNLFDEDCNVIESFYPIQSWVYRKDTWLLFVARIFTAILLSIGIHQLGKTHSISDIRNFATQSFIDILEWGNKKLAASPENVSMYKSIDAKATFEGEKEEEEEVIYDENEENYDCLKKCGFQTFEELVRRCFLKCECMEKIIKSDCYEKRCSKVTKDVLDEAHKEACFEKSES</sequence>
<organism evidence="12 13">
    <name type="scientific">Plasmodium gallinaceum</name>
    <dbReference type="NCBI Taxonomy" id="5849"/>
    <lineage>
        <taxon>Eukaryota</taxon>
        <taxon>Sar</taxon>
        <taxon>Alveolata</taxon>
        <taxon>Apicomplexa</taxon>
        <taxon>Aconoidasida</taxon>
        <taxon>Haemosporida</taxon>
        <taxon>Plasmodiidae</taxon>
        <taxon>Plasmodium</taxon>
        <taxon>Plasmodium (Haemamoeba)</taxon>
    </lineage>
</organism>
<evidence type="ECO:0000256" key="10">
    <source>
        <dbReference type="ARBA" id="ARBA00023136"/>
    </source>
</evidence>
<comment type="similarity">
    <text evidence="2">Belongs to the SEC62 family.</text>
</comment>
<evidence type="ECO:0000256" key="9">
    <source>
        <dbReference type="ARBA" id="ARBA00023010"/>
    </source>
</evidence>
<dbReference type="OMA" id="QYKPIKG"/>
<dbReference type="PANTHER" id="PTHR12443:SF9">
    <property type="entry name" value="TRANSLOCATION PROTEIN SEC62"/>
    <property type="match status" value="1"/>
</dbReference>
<evidence type="ECO:0000256" key="3">
    <source>
        <dbReference type="ARBA" id="ARBA00021257"/>
    </source>
</evidence>
<name>A0A1J1GQL0_PLAGA</name>
<comment type="subcellular location">
    <subcellularLocation>
        <location evidence="1">Endoplasmic reticulum membrane</location>
        <topology evidence="1">Multi-pass membrane protein</topology>
    </subcellularLocation>
</comment>
<dbReference type="InterPro" id="IPR004728">
    <property type="entry name" value="Sec62"/>
</dbReference>
<evidence type="ECO:0000256" key="8">
    <source>
        <dbReference type="ARBA" id="ARBA00022989"/>
    </source>
</evidence>
<dbReference type="GeneID" id="39730500"/>
<comment type="caution">
    <text evidence="12">The sequence shown here is derived from an EMBL/GenBank/DDBJ whole genome shotgun (WGS) entry which is preliminary data.</text>
</comment>
<keyword evidence="5 11" id="KW-0812">Transmembrane</keyword>
<gene>
    <name evidence="12" type="primary">SEC62</name>
    <name evidence="12" type="ORF">PGAL8A_00197300</name>
</gene>
<dbReference type="EMBL" id="CVMV01000032">
    <property type="protein sequence ID" value="CRG94578.1"/>
    <property type="molecule type" value="Genomic_DNA"/>
</dbReference>
<evidence type="ECO:0000256" key="6">
    <source>
        <dbReference type="ARBA" id="ARBA00022824"/>
    </source>
</evidence>
<proteinExistence type="inferred from homology"/>
<keyword evidence="13" id="KW-1185">Reference proteome</keyword>
<evidence type="ECO:0000256" key="1">
    <source>
        <dbReference type="ARBA" id="ARBA00004477"/>
    </source>
</evidence>
<feature type="transmembrane region" description="Helical" evidence="11">
    <location>
        <begin position="232"/>
        <end position="253"/>
    </location>
</feature>